<evidence type="ECO:0000256" key="1">
    <source>
        <dbReference type="SAM" id="MobiDB-lite"/>
    </source>
</evidence>
<dbReference type="Proteomes" id="UP000823893">
    <property type="component" value="Unassembled WGS sequence"/>
</dbReference>
<dbReference type="EMBL" id="DWWV01000134">
    <property type="protein sequence ID" value="HJC11191.1"/>
    <property type="molecule type" value="Genomic_DNA"/>
</dbReference>
<evidence type="ECO:0000313" key="3">
    <source>
        <dbReference type="Proteomes" id="UP000823893"/>
    </source>
</evidence>
<proteinExistence type="predicted"/>
<feature type="region of interest" description="Disordered" evidence="1">
    <location>
        <begin position="1"/>
        <end position="61"/>
    </location>
</feature>
<dbReference type="AlphaFoldDB" id="A0A9D2SL88"/>
<name>A0A9D2SL88_9FIRM</name>
<reference evidence="2" key="2">
    <citation type="submission" date="2021-04" db="EMBL/GenBank/DDBJ databases">
        <authorList>
            <person name="Gilroy R."/>
        </authorList>
    </citation>
    <scope>NUCLEOTIDE SEQUENCE</scope>
    <source>
        <strain evidence="2">ChiSxjej6B18-287</strain>
    </source>
</reference>
<evidence type="ECO:0000313" key="2">
    <source>
        <dbReference type="EMBL" id="HJC11191.1"/>
    </source>
</evidence>
<sequence>MAKNYSNENNKNRSGAANSKNTFVENCYDRSENSNGKNAQNYSGSKNKNSASSKNSSKSEY</sequence>
<reference evidence="2" key="1">
    <citation type="journal article" date="2021" name="PeerJ">
        <title>Extensive microbial diversity within the chicken gut microbiome revealed by metagenomics and culture.</title>
        <authorList>
            <person name="Gilroy R."/>
            <person name="Ravi A."/>
            <person name="Getino M."/>
            <person name="Pursley I."/>
            <person name="Horton D.L."/>
            <person name="Alikhan N.F."/>
            <person name="Baker D."/>
            <person name="Gharbi K."/>
            <person name="Hall N."/>
            <person name="Watson M."/>
            <person name="Adriaenssens E.M."/>
            <person name="Foster-Nyarko E."/>
            <person name="Jarju S."/>
            <person name="Secka A."/>
            <person name="Antonio M."/>
            <person name="Oren A."/>
            <person name="Chaudhuri R.R."/>
            <person name="La Ragione R."/>
            <person name="Hildebrand F."/>
            <person name="Pallen M.J."/>
        </authorList>
    </citation>
    <scope>NUCLEOTIDE SEQUENCE</scope>
    <source>
        <strain evidence="2">ChiSxjej6B18-287</strain>
    </source>
</reference>
<organism evidence="2 3">
    <name type="scientific">Candidatus Blautia merdigallinarum</name>
    <dbReference type="NCBI Taxonomy" id="2838495"/>
    <lineage>
        <taxon>Bacteria</taxon>
        <taxon>Bacillati</taxon>
        <taxon>Bacillota</taxon>
        <taxon>Clostridia</taxon>
        <taxon>Lachnospirales</taxon>
        <taxon>Lachnospiraceae</taxon>
        <taxon>Blautia</taxon>
    </lineage>
</organism>
<gene>
    <name evidence="2" type="ORF">H9935_10380</name>
</gene>
<protein>
    <submittedName>
        <fullName evidence="2">Uncharacterized protein</fullName>
    </submittedName>
</protein>
<feature type="compositionally biased region" description="Polar residues" evidence="1">
    <location>
        <begin position="1"/>
        <end position="24"/>
    </location>
</feature>
<feature type="compositionally biased region" description="Low complexity" evidence="1">
    <location>
        <begin position="41"/>
        <end position="61"/>
    </location>
</feature>
<accession>A0A9D2SL88</accession>
<comment type="caution">
    <text evidence="2">The sequence shown here is derived from an EMBL/GenBank/DDBJ whole genome shotgun (WGS) entry which is preliminary data.</text>
</comment>